<keyword evidence="1" id="KW-0472">Membrane</keyword>
<keyword evidence="1" id="KW-1133">Transmembrane helix</keyword>
<name>A0A402AZB8_9CHLR</name>
<protein>
    <submittedName>
        <fullName evidence="2">Uncharacterized protein</fullName>
    </submittedName>
</protein>
<keyword evidence="3" id="KW-1185">Reference proteome</keyword>
<keyword evidence="1" id="KW-0812">Transmembrane</keyword>
<feature type="transmembrane region" description="Helical" evidence="1">
    <location>
        <begin position="279"/>
        <end position="299"/>
    </location>
</feature>
<feature type="transmembrane region" description="Helical" evidence="1">
    <location>
        <begin position="82"/>
        <end position="101"/>
    </location>
</feature>
<dbReference type="EMBL" id="BIFS01000002">
    <property type="protein sequence ID" value="GCE24474.1"/>
    <property type="molecule type" value="Genomic_DNA"/>
</dbReference>
<feature type="transmembrane region" description="Helical" evidence="1">
    <location>
        <begin position="129"/>
        <end position="158"/>
    </location>
</feature>
<accession>A0A402AZB8</accession>
<dbReference type="OrthoDB" id="153365at2"/>
<organism evidence="2 3">
    <name type="scientific">Dictyobacter kobayashii</name>
    <dbReference type="NCBI Taxonomy" id="2014872"/>
    <lineage>
        <taxon>Bacteria</taxon>
        <taxon>Bacillati</taxon>
        <taxon>Chloroflexota</taxon>
        <taxon>Ktedonobacteria</taxon>
        <taxon>Ktedonobacterales</taxon>
        <taxon>Dictyobacteraceae</taxon>
        <taxon>Dictyobacter</taxon>
    </lineage>
</organism>
<feature type="transmembrane region" description="Helical" evidence="1">
    <location>
        <begin position="210"/>
        <end position="229"/>
    </location>
</feature>
<sequence>MSTQAAYMSTNPQHMTSTHASFIGIMRGEFLKIARLFCFLLLLLTVGFLLSFLLLYSSPGAASDLHHTPLHFFYSMMESNLAAFRIMVGIVLLILTSYTIGRDYQYGTIRILLARGTGRIQLLLAKSALLALLALALVILFSLLTALLICLAIILLAGNLDAISSLTPAFWSHTEICLSAVMISMGATVLLAVAMNAFGRSLTIGLSASLAWFAIDNMGVLLMGLLARLTQSTLWANATSYFLGPLLNRLPELLLPKQAQNGFDAIGPAPLVSTSGSHALWVIFTYMLVFCILAVVPTWKRDVKE</sequence>
<comment type="caution">
    <text evidence="2">The sequence shown here is derived from an EMBL/GenBank/DDBJ whole genome shotgun (WGS) entry which is preliminary data.</text>
</comment>
<gene>
    <name evidence="2" type="ORF">KDK_82740</name>
</gene>
<dbReference type="RefSeq" id="WP_126557670.1">
    <property type="nucleotide sequence ID" value="NZ_BIFS01000002.1"/>
</dbReference>
<evidence type="ECO:0000313" key="2">
    <source>
        <dbReference type="EMBL" id="GCE24474.1"/>
    </source>
</evidence>
<feature type="transmembrane region" description="Helical" evidence="1">
    <location>
        <begin position="178"/>
        <end position="198"/>
    </location>
</feature>
<dbReference type="AlphaFoldDB" id="A0A402AZB8"/>
<dbReference type="Proteomes" id="UP000287188">
    <property type="component" value="Unassembled WGS sequence"/>
</dbReference>
<proteinExistence type="predicted"/>
<reference evidence="3" key="1">
    <citation type="submission" date="2018-12" db="EMBL/GenBank/DDBJ databases">
        <title>Tengunoibacter tsumagoiensis gen. nov., sp. nov., Dictyobacter kobayashii sp. nov., D. alpinus sp. nov., and D. joshuensis sp. nov. and description of Dictyobacteraceae fam. nov. within the order Ktedonobacterales isolated from Tengu-no-mugimeshi.</title>
        <authorList>
            <person name="Wang C.M."/>
            <person name="Zheng Y."/>
            <person name="Sakai Y."/>
            <person name="Toyoda A."/>
            <person name="Minakuchi Y."/>
            <person name="Abe K."/>
            <person name="Yokota A."/>
            <person name="Yabe S."/>
        </authorList>
    </citation>
    <scope>NUCLEOTIDE SEQUENCE [LARGE SCALE GENOMIC DNA]</scope>
    <source>
        <strain evidence="3">Uno11</strain>
    </source>
</reference>
<feature type="transmembrane region" description="Helical" evidence="1">
    <location>
        <begin position="36"/>
        <end position="56"/>
    </location>
</feature>
<dbReference type="Pfam" id="PF12730">
    <property type="entry name" value="ABC2_membrane_4"/>
    <property type="match status" value="1"/>
</dbReference>
<evidence type="ECO:0000313" key="3">
    <source>
        <dbReference type="Proteomes" id="UP000287188"/>
    </source>
</evidence>
<evidence type="ECO:0000256" key="1">
    <source>
        <dbReference type="SAM" id="Phobius"/>
    </source>
</evidence>